<sequence>MDIDIARAELHPPRPRGFGIVFTEDELRRFGPLIDATLLVLCAIEITLLALENGPALFGGWAPYVVVGLQLGVYLLLWVFV</sequence>
<dbReference type="EMBL" id="VXIS01000163">
    <property type="protein sequence ID" value="KAA8899731.1"/>
    <property type="molecule type" value="Genomic_DNA"/>
</dbReference>
<proteinExistence type="predicted"/>
<feature type="transmembrane region" description="Helical" evidence="1">
    <location>
        <begin position="61"/>
        <end position="80"/>
    </location>
</feature>
<comment type="caution">
    <text evidence="2">The sequence shown here is derived from an EMBL/GenBank/DDBJ whole genome shotgun (WGS) entry which is preliminary data.</text>
</comment>
<keyword evidence="3" id="KW-1185">Reference proteome</keyword>
<keyword evidence="1" id="KW-0472">Membrane</keyword>
<evidence type="ECO:0000313" key="2">
    <source>
        <dbReference type="EMBL" id="KAA8899731.1"/>
    </source>
</evidence>
<dbReference type="Proteomes" id="UP000326924">
    <property type="component" value="Unassembled WGS sequence"/>
</dbReference>
<organism evidence="2 3">
    <name type="scientific">Sphaerosporella brunnea</name>
    <dbReference type="NCBI Taxonomy" id="1250544"/>
    <lineage>
        <taxon>Eukaryota</taxon>
        <taxon>Fungi</taxon>
        <taxon>Dikarya</taxon>
        <taxon>Ascomycota</taxon>
        <taxon>Pezizomycotina</taxon>
        <taxon>Pezizomycetes</taxon>
        <taxon>Pezizales</taxon>
        <taxon>Pyronemataceae</taxon>
        <taxon>Sphaerosporella</taxon>
    </lineage>
</organism>
<gene>
    <name evidence="2" type="ORF">FN846DRAFT_960118</name>
</gene>
<dbReference type="AlphaFoldDB" id="A0A5J5ERM9"/>
<reference evidence="2 3" key="1">
    <citation type="submission" date="2019-09" db="EMBL/GenBank/DDBJ databases">
        <title>Draft genome of the ectomycorrhizal ascomycete Sphaerosporella brunnea.</title>
        <authorList>
            <consortium name="DOE Joint Genome Institute"/>
            <person name="Benucci G.M."/>
            <person name="Marozzi G."/>
            <person name="Antonielli L."/>
            <person name="Sanchez S."/>
            <person name="Marco P."/>
            <person name="Wang X."/>
            <person name="Falini L.B."/>
            <person name="Barry K."/>
            <person name="Haridas S."/>
            <person name="Lipzen A."/>
            <person name="Labutti K."/>
            <person name="Grigoriev I.V."/>
            <person name="Murat C."/>
            <person name="Martin F."/>
            <person name="Albertini E."/>
            <person name="Donnini D."/>
            <person name="Bonito G."/>
        </authorList>
    </citation>
    <scope>NUCLEOTIDE SEQUENCE [LARGE SCALE GENOMIC DNA]</scope>
    <source>
        <strain evidence="2 3">Sb_GMNB300</strain>
    </source>
</reference>
<feature type="transmembrane region" description="Helical" evidence="1">
    <location>
        <begin position="30"/>
        <end position="49"/>
    </location>
</feature>
<name>A0A5J5ERM9_9PEZI</name>
<evidence type="ECO:0000256" key="1">
    <source>
        <dbReference type="SAM" id="Phobius"/>
    </source>
</evidence>
<keyword evidence="1" id="KW-1133">Transmembrane helix</keyword>
<dbReference type="InParanoid" id="A0A5J5ERM9"/>
<evidence type="ECO:0000313" key="3">
    <source>
        <dbReference type="Proteomes" id="UP000326924"/>
    </source>
</evidence>
<accession>A0A5J5ERM9</accession>
<protein>
    <submittedName>
        <fullName evidence="2">Uncharacterized protein</fullName>
    </submittedName>
</protein>
<keyword evidence="1" id="KW-0812">Transmembrane</keyword>